<keyword evidence="14" id="KW-1185">Reference proteome</keyword>
<evidence type="ECO:0000256" key="8">
    <source>
        <dbReference type="PROSITE-ProRule" id="PRU01360"/>
    </source>
</evidence>
<comment type="subcellular location">
    <subcellularLocation>
        <location evidence="1 8">Cell outer membrane</location>
        <topology evidence="1 8">Multi-pass membrane protein</topology>
    </subcellularLocation>
</comment>
<keyword evidence="6 8" id="KW-0472">Membrane</keyword>
<evidence type="ECO:0000256" key="3">
    <source>
        <dbReference type="ARBA" id="ARBA00022452"/>
    </source>
</evidence>
<evidence type="ECO:0000256" key="1">
    <source>
        <dbReference type="ARBA" id="ARBA00004571"/>
    </source>
</evidence>
<dbReference type="Gene3D" id="2.60.40.1120">
    <property type="entry name" value="Carboxypeptidase-like, regulatory domain"/>
    <property type="match status" value="1"/>
</dbReference>
<dbReference type="Pfam" id="PF13715">
    <property type="entry name" value="CarbopepD_reg_2"/>
    <property type="match status" value="1"/>
</dbReference>
<accession>A0ABW9Z827</accession>
<feature type="signal peptide" evidence="10">
    <location>
        <begin position="1"/>
        <end position="20"/>
    </location>
</feature>
<dbReference type="InterPro" id="IPR000531">
    <property type="entry name" value="Beta-barrel_TonB"/>
</dbReference>
<protein>
    <submittedName>
        <fullName evidence="13">TonB-dependent receptor</fullName>
    </submittedName>
</protein>
<keyword evidence="10" id="KW-0732">Signal</keyword>
<gene>
    <name evidence="13" type="ORF">GV828_07420</name>
</gene>
<dbReference type="EMBL" id="JAABLM010000007">
    <property type="protein sequence ID" value="NBL65027.1"/>
    <property type="molecule type" value="Genomic_DNA"/>
</dbReference>
<proteinExistence type="inferred from homology"/>
<evidence type="ECO:0000256" key="2">
    <source>
        <dbReference type="ARBA" id="ARBA00022448"/>
    </source>
</evidence>
<evidence type="ECO:0000313" key="13">
    <source>
        <dbReference type="EMBL" id="NBL65027.1"/>
    </source>
</evidence>
<dbReference type="PANTHER" id="PTHR30069:SF57">
    <property type="entry name" value="TONB-DEPENDENT RECEPTOR"/>
    <property type="match status" value="1"/>
</dbReference>
<comment type="similarity">
    <text evidence="8 9">Belongs to the TonB-dependent receptor family.</text>
</comment>
<keyword evidence="3 8" id="KW-1134">Transmembrane beta strand</keyword>
<organism evidence="13 14">
    <name type="scientific">Flavobacterium ichthyis</name>
    <dbReference type="NCBI Taxonomy" id="2698827"/>
    <lineage>
        <taxon>Bacteria</taxon>
        <taxon>Pseudomonadati</taxon>
        <taxon>Bacteroidota</taxon>
        <taxon>Flavobacteriia</taxon>
        <taxon>Flavobacteriales</taxon>
        <taxon>Flavobacteriaceae</taxon>
        <taxon>Flavobacterium</taxon>
    </lineage>
</organism>
<keyword evidence="4 8" id="KW-0812">Transmembrane</keyword>
<dbReference type="InterPro" id="IPR012910">
    <property type="entry name" value="Plug_dom"/>
</dbReference>
<keyword evidence="5 9" id="KW-0798">TonB box</keyword>
<evidence type="ECO:0000256" key="9">
    <source>
        <dbReference type="RuleBase" id="RU003357"/>
    </source>
</evidence>
<evidence type="ECO:0000256" key="5">
    <source>
        <dbReference type="ARBA" id="ARBA00023077"/>
    </source>
</evidence>
<dbReference type="InterPro" id="IPR036942">
    <property type="entry name" value="Beta-barrel_TonB_sf"/>
</dbReference>
<keyword evidence="13" id="KW-0675">Receptor</keyword>
<dbReference type="PROSITE" id="PS52016">
    <property type="entry name" value="TONB_DEPENDENT_REC_3"/>
    <property type="match status" value="1"/>
</dbReference>
<evidence type="ECO:0000256" key="6">
    <source>
        <dbReference type="ARBA" id="ARBA00023136"/>
    </source>
</evidence>
<name>A0ABW9Z827_9FLAO</name>
<feature type="domain" description="TonB-dependent receptor plug" evidence="12">
    <location>
        <begin position="116"/>
        <end position="220"/>
    </location>
</feature>
<sequence length="750" mass="84015">MKKLFSAILVFNFFFGFCQAQHSVSGIIYLDGIPVAGADVAIKSLNRTESSDGDGKFIFKNIPAGNYILQVNYVGAKAFRKSITTHNAAIKIELENDSNSLDEIVVSGTLKPVSRLESPVPVEVYKPTFFKKNPTANIFEALQNVNGVRPQLNCNICNTGDIHINGLEGPYTLVMIDGMPIVSGLSTVYGLSGIPNSLVERVEIVKGPASSLYGSEAVGGLINIITKNASKAPKFSADVFSNSWGEANVDLGFRKNFGEKSSVLLGANYFHYSDPTDNNHDNFTDVTLQHRISVFQKWNFGRKSDKLFSLAGRYFYEDRWGGELQWNKSFRGGDEVYGESIYTSRYELLGAYELPLEEHFLLSFSYTNHDQNSVYGNVPYLAQQEIGFGQLVWDKKIGNHDLLAGVALRYNLYNDNTPATEKADDTWIPGIFVQDEISFDDKNSLLLGSRLDHNSNHRTIFTPRLAYKLKITDNDILRFNAGTGFRVVNLFTEDHAALTGSRDVILQEELKPEKSYNGNVNYLKKIYSKSGNFIGIETSAWYTYFTNSIIPDYDTNANQIIYRNLNGSAVTTGISTNIDMVFQNGLKVILGATFMDVSKNENGEKTRQILTEKFSGTWAISYRIPKFFIDIDYTGNVYGPMRLPLLGELDPRREYSPIWSIQNIQFTYNKLKNVEIYLGIKNLLNWTPNRGNPFIIARAQDPFDNEVDFDNSGNVIATPNNPCALTFDPSYVFGPNQGIRSFAGVRFTLN</sequence>
<dbReference type="SUPFAM" id="SSF49464">
    <property type="entry name" value="Carboxypeptidase regulatory domain-like"/>
    <property type="match status" value="1"/>
</dbReference>
<dbReference type="Gene3D" id="2.170.130.10">
    <property type="entry name" value="TonB-dependent receptor, plug domain"/>
    <property type="match status" value="1"/>
</dbReference>
<evidence type="ECO:0000256" key="4">
    <source>
        <dbReference type="ARBA" id="ARBA00022692"/>
    </source>
</evidence>
<dbReference type="InterPro" id="IPR008969">
    <property type="entry name" value="CarboxyPept-like_regulatory"/>
</dbReference>
<evidence type="ECO:0000256" key="10">
    <source>
        <dbReference type="SAM" id="SignalP"/>
    </source>
</evidence>
<feature type="domain" description="TonB-dependent receptor-like beta-barrel" evidence="11">
    <location>
        <begin position="260"/>
        <end position="683"/>
    </location>
</feature>
<comment type="caution">
    <text evidence="13">The sequence shown here is derived from an EMBL/GenBank/DDBJ whole genome shotgun (WGS) entry which is preliminary data.</text>
</comment>
<dbReference type="Pfam" id="PF07715">
    <property type="entry name" value="Plug"/>
    <property type="match status" value="1"/>
</dbReference>
<keyword evidence="7 8" id="KW-0998">Cell outer membrane</keyword>
<evidence type="ECO:0000256" key="7">
    <source>
        <dbReference type="ARBA" id="ARBA00023237"/>
    </source>
</evidence>
<dbReference type="Pfam" id="PF00593">
    <property type="entry name" value="TonB_dep_Rec_b-barrel"/>
    <property type="match status" value="1"/>
</dbReference>
<keyword evidence="2 8" id="KW-0813">Transport</keyword>
<evidence type="ECO:0000259" key="11">
    <source>
        <dbReference type="Pfam" id="PF00593"/>
    </source>
</evidence>
<dbReference type="InterPro" id="IPR039426">
    <property type="entry name" value="TonB-dep_rcpt-like"/>
</dbReference>
<dbReference type="SUPFAM" id="SSF56935">
    <property type="entry name" value="Porins"/>
    <property type="match status" value="1"/>
</dbReference>
<dbReference type="Proteomes" id="UP000798602">
    <property type="component" value="Unassembled WGS sequence"/>
</dbReference>
<evidence type="ECO:0000259" key="12">
    <source>
        <dbReference type="Pfam" id="PF07715"/>
    </source>
</evidence>
<evidence type="ECO:0000313" key="14">
    <source>
        <dbReference type="Proteomes" id="UP000798602"/>
    </source>
</evidence>
<dbReference type="Gene3D" id="2.40.170.20">
    <property type="entry name" value="TonB-dependent receptor, beta-barrel domain"/>
    <property type="match status" value="1"/>
</dbReference>
<reference evidence="14" key="1">
    <citation type="submission" date="2020-01" db="EMBL/GenBank/DDBJ databases">
        <title>Sphingomonas sp. strain CSW-10.</title>
        <authorList>
            <person name="Chen W.-M."/>
        </authorList>
    </citation>
    <scope>NUCLEOTIDE SEQUENCE [LARGE SCALE GENOMIC DNA]</scope>
    <source>
        <strain evidence="14">NST-5</strain>
    </source>
</reference>
<dbReference type="InterPro" id="IPR037066">
    <property type="entry name" value="Plug_dom_sf"/>
</dbReference>
<dbReference type="RefSeq" id="WP_166536851.1">
    <property type="nucleotide sequence ID" value="NZ_JAABLM010000007.1"/>
</dbReference>
<dbReference type="PANTHER" id="PTHR30069">
    <property type="entry name" value="TONB-DEPENDENT OUTER MEMBRANE RECEPTOR"/>
    <property type="match status" value="1"/>
</dbReference>
<feature type="chain" id="PRO_5046167565" evidence="10">
    <location>
        <begin position="21"/>
        <end position="750"/>
    </location>
</feature>